<dbReference type="Proteomes" id="UP000244913">
    <property type="component" value="Unassembled WGS sequence"/>
</dbReference>
<accession>A0A2T9JYN4</accession>
<proteinExistence type="predicted"/>
<comment type="caution">
    <text evidence="1">The sequence shown here is derived from an EMBL/GenBank/DDBJ whole genome shotgun (WGS) entry which is preliminary data.</text>
</comment>
<organism evidence="1 2">
    <name type="scientific">Caulobacter radicis</name>
    <dbReference type="NCBI Taxonomy" id="2172650"/>
    <lineage>
        <taxon>Bacteria</taxon>
        <taxon>Pseudomonadati</taxon>
        <taxon>Pseudomonadota</taxon>
        <taxon>Alphaproteobacteria</taxon>
        <taxon>Caulobacterales</taxon>
        <taxon>Caulobacteraceae</taxon>
        <taxon>Caulobacter</taxon>
    </lineage>
</organism>
<dbReference type="RefSeq" id="WP_116563991.1">
    <property type="nucleotide sequence ID" value="NZ_QDKP01000007.1"/>
</dbReference>
<sequence>MQDTPDSASTARRFTWANAPDSVSQTGARYIPGTTMGEDPEFVTRAAIPFQRVASGDGAPATSSFTPSTWYWPQFDTRPVLSSALKAYHDKGVDIITSKDVLLGPGSPSGTYSICQGCPGFYETPSTQRGGAFVATRYDAEGAPVEAGSSKPTPSATRRISISTPMWMVTH</sequence>
<gene>
    <name evidence="1" type="ORF">DDF65_01280</name>
</gene>
<evidence type="ECO:0000313" key="1">
    <source>
        <dbReference type="EMBL" id="PVM88807.1"/>
    </source>
</evidence>
<name>A0A2T9JYN4_9CAUL</name>
<dbReference type="EMBL" id="QDKP01000007">
    <property type="protein sequence ID" value="PVM88807.1"/>
    <property type="molecule type" value="Genomic_DNA"/>
</dbReference>
<protein>
    <submittedName>
        <fullName evidence="1">Uncharacterized protein</fullName>
    </submittedName>
</protein>
<dbReference type="AlphaFoldDB" id="A0A2T9JYN4"/>
<keyword evidence="2" id="KW-1185">Reference proteome</keyword>
<reference evidence="1 2" key="1">
    <citation type="submission" date="2018-04" db="EMBL/GenBank/DDBJ databases">
        <title>The genome sequence of Caulobacter sp. 736.</title>
        <authorList>
            <person name="Gao J."/>
            <person name="Sun J."/>
        </authorList>
    </citation>
    <scope>NUCLEOTIDE SEQUENCE [LARGE SCALE GENOMIC DNA]</scope>
    <source>
        <strain evidence="1 2">736</strain>
    </source>
</reference>
<evidence type="ECO:0000313" key="2">
    <source>
        <dbReference type="Proteomes" id="UP000244913"/>
    </source>
</evidence>